<proteinExistence type="predicted"/>
<protein>
    <submittedName>
        <fullName evidence="2">Uncharacterized protein</fullName>
    </submittedName>
</protein>
<reference evidence="3" key="1">
    <citation type="submission" date="2016-10" db="EMBL/GenBank/DDBJ databases">
        <authorList>
            <person name="Varghese N."/>
            <person name="Submissions S."/>
        </authorList>
    </citation>
    <scope>NUCLEOTIDE SEQUENCE [LARGE SCALE GENOMIC DNA]</scope>
    <source>
        <strain evidence="3">CGMCC 4.3525</strain>
    </source>
</reference>
<dbReference type="Proteomes" id="UP000199352">
    <property type="component" value="Unassembled WGS sequence"/>
</dbReference>
<accession>A0A1H9V6V4</accession>
<feature type="region of interest" description="Disordered" evidence="1">
    <location>
        <begin position="149"/>
        <end position="177"/>
    </location>
</feature>
<evidence type="ECO:0000313" key="2">
    <source>
        <dbReference type="EMBL" id="SES16983.1"/>
    </source>
</evidence>
<dbReference type="AlphaFoldDB" id="A0A1H9V6V4"/>
<dbReference type="STRING" id="402600.SAMN05216188_12458"/>
<gene>
    <name evidence="2" type="ORF">SAMN05216188_12458</name>
</gene>
<evidence type="ECO:0000256" key="1">
    <source>
        <dbReference type="SAM" id="MobiDB-lite"/>
    </source>
</evidence>
<sequence>MYDGVSGGSLVRELIRTRFPRRDGLLAAVPEPLEPGEPTEIHPRHWTVVRRFGGDPRLLALWQEVLDARGRARFRRELDEFGDAAWVRARGWALEFAVSALPYYRDTNPLRAGNARHTYGWIGKRPLRHRQWRPARRWSTTARWSTVRRGSSSSGVVRVRNTKRSTSTSASIPSGSA</sequence>
<evidence type="ECO:0000313" key="3">
    <source>
        <dbReference type="Proteomes" id="UP000199352"/>
    </source>
</evidence>
<organism evidence="2 3">
    <name type="scientific">Lentzea xinjiangensis</name>
    <dbReference type="NCBI Taxonomy" id="402600"/>
    <lineage>
        <taxon>Bacteria</taxon>
        <taxon>Bacillati</taxon>
        <taxon>Actinomycetota</taxon>
        <taxon>Actinomycetes</taxon>
        <taxon>Pseudonocardiales</taxon>
        <taxon>Pseudonocardiaceae</taxon>
        <taxon>Lentzea</taxon>
    </lineage>
</organism>
<dbReference type="EMBL" id="FOFR01000024">
    <property type="protein sequence ID" value="SES16983.1"/>
    <property type="molecule type" value="Genomic_DNA"/>
</dbReference>
<keyword evidence="3" id="KW-1185">Reference proteome</keyword>
<name>A0A1H9V6V4_9PSEU</name>